<dbReference type="Pfam" id="PF01753">
    <property type="entry name" value="zf-MYND"/>
    <property type="match status" value="1"/>
</dbReference>
<keyword evidence="8" id="KW-1185">Reference proteome</keyword>
<dbReference type="SMART" id="SM00317">
    <property type="entry name" value="SET"/>
    <property type="match status" value="1"/>
</dbReference>
<dbReference type="InterPro" id="IPR001214">
    <property type="entry name" value="SET_dom"/>
</dbReference>
<dbReference type="InterPro" id="IPR046341">
    <property type="entry name" value="SET_dom_sf"/>
</dbReference>
<dbReference type="Proteomes" id="UP000015241">
    <property type="component" value="Unassembled WGS sequence"/>
</dbReference>
<protein>
    <recommendedName>
        <fullName evidence="9">SET domain-containing protein</fullName>
    </recommendedName>
</protein>
<dbReference type="PANTHER" id="PTHR12197">
    <property type="entry name" value="HISTONE-LYSINE N-METHYLTRANSFERASE SMYD"/>
    <property type="match status" value="1"/>
</dbReference>
<accession>S8DSG8</accession>
<dbReference type="STRING" id="743788.S8DSG8"/>
<dbReference type="InterPro" id="IPR050869">
    <property type="entry name" value="H3K4_H4K5_MeTrfase"/>
</dbReference>
<keyword evidence="2 4" id="KW-0863">Zinc-finger</keyword>
<dbReference type="GO" id="GO:0005634">
    <property type="term" value="C:nucleus"/>
    <property type="evidence" value="ECO:0007669"/>
    <property type="project" value="TreeGrafter"/>
</dbReference>
<gene>
    <name evidence="7" type="ORF">FOMPIDRAFT_1153487</name>
</gene>
<dbReference type="PROSITE" id="PS50280">
    <property type="entry name" value="SET"/>
    <property type="match status" value="1"/>
</dbReference>
<feature type="domain" description="MYND-type" evidence="6">
    <location>
        <begin position="112"/>
        <end position="153"/>
    </location>
</feature>
<evidence type="ECO:0000259" key="6">
    <source>
        <dbReference type="PROSITE" id="PS50865"/>
    </source>
</evidence>
<dbReference type="Gene3D" id="6.10.140.2220">
    <property type="match status" value="1"/>
</dbReference>
<evidence type="ECO:0000313" key="7">
    <source>
        <dbReference type="EMBL" id="EPS94133.1"/>
    </source>
</evidence>
<proteinExistence type="predicted"/>
<dbReference type="Pfam" id="PF00856">
    <property type="entry name" value="SET"/>
    <property type="match status" value="1"/>
</dbReference>
<feature type="domain" description="SET" evidence="5">
    <location>
        <begin position="67"/>
        <end position="323"/>
    </location>
</feature>
<dbReference type="GO" id="GO:0008270">
    <property type="term" value="F:zinc ion binding"/>
    <property type="evidence" value="ECO:0007669"/>
    <property type="project" value="UniProtKB-KW"/>
</dbReference>
<keyword evidence="1" id="KW-0479">Metal-binding</keyword>
<dbReference type="InterPro" id="IPR002893">
    <property type="entry name" value="Znf_MYND"/>
</dbReference>
<evidence type="ECO:0000259" key="5">
    <source>
        <dbReference type="PROSITE" id="PS50280"/>
    </source>
</evidence>
<dbReference type="Gene3D" id="1.10.220.160">
    <property type="match status" value="1"/>
</dbReference>
<dbReference type="Gene3D" id="2.170.270.10">
    <property type="entry name" value="SET domain"/>
    <property type="match status" value="1"/>
</dbReference>
<dbReference type="OrthoDB" id="265717at2759"/>
<dbReference type="PANTHER" id="PTHR12197:SF251">
    <property type="entry name" value="EG:BACR7C10.4 PROTEIN"/>
    <property type="match status" value="1"/>
</dbReference>
<dbReference type="eggNOG" id="KOG2084">
    <property type="taxonomic scope" value="Eukaryota"/>
</dbReference>
<evidence type="ECO:0000256" key="3">
    <source>
        <dbReference type="ARBA" id="ARBA00022833"/>
    </source>
</evidence>
<dbReference type="PROSITE" id="PS50865">
    <property type="entry name" value="ZF_MYND_2"/>
    <property type="match status" value="1"/>
</dbReference>
<dbReference type="InParanoid" id="S8DSG8"/>
<dbReference type="AlphaFoldDB" id="S8DSG8"/>
<name>S8DSG8_FOMSC</name>
<evidence type="ECO:0000256" key="2">
    <source>
        <dbReference type="ARBA" id="ARBA00022771"/>
    </source>
</evidence>
<keyword evidence="3" id="KW-0862">Zinc</keyword>
<evidence type="ECO:0000256" key="4">
    <source>
        <dbReference type="PROSITE-ProRule" id="PRU00134"/>
    </source>
</evidence>
<dbReference type="SUPFAM" id="SSF82199">
    <property type="entry name" value="SET domain"/>
    <property type="match status" value="1"/>
</dbReference>
<evidence type="ECO:0000313" key="8">
    <source>
        <dbReference type="Proteomes" id="UP000015241"/>
    </source>
</evidence>
<dbReference type="HOGENOM" id="CLU_018406_4_1_1"/>
<sequence length="596" mass="64871">MSFANLRSSRKAKEARSFVKDAVTSKADENLPEQSVVIAGHCGTEQADLADTSMATSSHVSEPARIAALQVRESSIAGRGTFAKAAHKPGSVINAVKPYISVLSTPYLSTFCTNCSSPPKQDAKLKRCTRCRVVWYCSDQCQTLDWDIHKYECKALQRWAESAPDDAKIPSDALRSLGRILWGFKQHGLDREWTKSMTQLQSHRTSLPPSAFEPYTHLAHSLIRYLGVESPLELEPYGVKSTGDLVDVISRFTTNAFTLTSYTLNPIGVAVSPDAAFVNHSCDPNAVIVFPRVSDKQSTEEPQMSLVAIKKIPSGEEVTISYVDTTLPRELRQEELKETYNFECKCTLCSTVQYDDPRTAMYCPKRCGGLRPAPINGSTPPPCMKCKAVTGNLEGELDAFNVGQELLAKAATIQQSDPQRAKRLASNVIDVMTRAGLTPSCHPLLAVTRLHQELLVASLSESPTQETLDEAIRTSAKYVAGLSAILPTGHPVRGVALAELGKLLAVDEPAPPTDPSASLDRFPPSGSARLRLARETLVRARGELMIGFGTNHGGGLVGRELREAIVRLENELGAWTQGVQNALEDAKAARPNAHRI</sequence>
<dbReference type="PROSITE" id="PS01360">
    <property type="entry name" value="ZF_MYND_1"/>
    <property type="match status" value="1"/>
</dbReference>
<organism evidence="7 8">
    <name type="scientific">Fomitopsis schrenkii</name>
    <name type="common">Brown rot fungus</name>
    <dbReference type="NCBI Taxonomy" id="2126942"/>
    <lineage>
        <taxon>Eukaryota</taxon>
        <taxon>Fungi</taxon>
        <taxon>Dikarya</taxon>
        <taxon>Basidiomycota</taxon>
        <taxon>Agaricomycotina</taxon>
        <taxon>Agaricomycetes</taxon>
        <taxon>Polyporales</taxon>
        <taxon>Fomitopsis</taxon>
    </lineage>
</organism>
<dbReference type="EMBL" id="KE504244">
    <property type="protein sequence ID" value="EPS94133.1"/>
    <property type="molecule type" value="Genomic_DNA"/>
</dbReference>
<reference evidence="7 8" key="1">
    <citation type="journal article" date="2012" name="Science">
        <title>The Paleozoic origin of enzymatic lignin decomposition reconstructed from 31 fungal genomes.</title>
        <authorList>
            <person name="Floudas D."/>
            <person name="Binder M."/>
            <person name="Riley R."/>
            <person name="Barry K."/>
            <person name="Blanchette R.A."/>
            <person name="Henrissat B."/>
            <person name="Martinez A.T."/>
            <person name="Otillar R."/>
            <person name="Spatafora J.W."/>
            <person name="Yadav J.S."/>
            <person name="Aerts A."/>
            <person name="Benoit I."/>
            <person name="Boyd A."/>
            <person name="Carlson A."/>
            <person name="Copeland A."/>
            <person name="Coutinho P.M."/>
            <person name="de Vries R.P."/>
            <person name="Ferreira P."/>
            <person name="Findley K."/>
            <person name="Foster B."/>
            <person name="Gaskell J."/>
            <person name="Glotzer D."/>
            <person name="Gorecki P."/>
            <person name="Heitman J."/>
            <person name="Hesse C."/>
            <person name="Hori C."/>
            <person name="Igarashi K."/>
            <person name="Jurgens J.A."/>
            <person name="Kallen N."/>
            <person name="Kersten P."/>
            <person name="Kohler A."/>
            <person name="Kuees U."/>
            <person name="Kumar T.K.A."/>
            <person name="Kuo A."/>
            <person name="LaButti K."/>
            <person name="Larrondo L.F."/>
            <person name="Lindquist E."/>
            <person name="Ling A."/>
            <person name="Lombard V."/>
            <person name="Lucas S."/>
            <person name="Lundell T."/>
            <person name="Martin R."/>
            <person name="McLaughlin D.J."/>
            <person name="Morgenstern I."/>
            <person name="Morin E."/>
            <person name="Murat C."/>
            <person name="Nagy L.G."/>
            <person name="Nolan M."/>
            <person name="Ohm R.A."/>
            <person name="Patyshakuliyeva A."/>
            <person name="Rokas A."/>
            <person name="Ruiz-Duenas F.J."/>
            <person name="Sabat G."/>
            <person name="Salamov A."/>
            <person name="Samejima M."/>
            <person name="Schmutz J."/>
            <person name="Slot J.C."/>
            <person name="St John F."/>
            <person name="Stenlid J."/>
            <person name="Sun H."/>
            <person name="Sun S."/>
            <person name="Syed K."/>
            <person name="Tsang A."/>
            <person name="Wiebenga A."/>
            <person name="Young D."/>
            <person name="Pisabarro A."/>
            <person name="Eastwood D.C."/>
            <person name="Martin F."/>
            <person name="Cullen D."/>
            <person name="Grigoriev I.V."/>
            <person name="Hibbett D.S."/>
        </authorList>
    </citation>
    <scope>NUCLEOTIDE SEQUENCE</scope>
    <source>
        <strain evidence="8">FP-58527</strain>
    </source>
</reference>
<evidence type="ECO:0008006" key="9">
    <source>
        <dbReference type="Google" id="ProtNLM"/>
    </source>
</evidence>
<evidence type="ECO:0000256" key="1">
    <source>
        <dbReference type="ARBA" id="ARBA00022723"/>
    </source>
</evidence>